<dbReference type="Pfam" id="PF13136">
    <property type="entry name" value="DUF3984"/>
    <property type="match status" value="1"/>
</dbReference>
<gene>
    <name evidence="2" type="ORF">Tci_932164</name>
</gene>
<reference evidence="2" key="1">
    <citation type="journal article" date="2019" name="Sci. Rep.">
        <title>Draft genome of Tanacetum cinerariifolium, the natural source of mosquito coil.</title>
        <authorList>
            <person name="Yamashiro T."/>
            <person name="Shiraishi A."/>
            <person name="Satake H."/>
            <person name="Nakayama K."/>
        </authorList>
    </citation>
    <scope>NUCLEOTIDE SEQUENCE</scope>
</reference>
<organism evidence="2">
    <name type="scientific">Tanacetum cinerariifolium</name>
    <name type="common">Dalmatian daisy</name>
    <name type="synonym">Chrysanthemum cinerariifolium</name>
    <dbReference type="NCBI Taxonomy" id="118510"/>
    <lineage>
        <taxon>Eukaryota</taxon>
        <taxon>Viridiplantae</taxon>
        <taxon>Streptophyta</taxon>
        <taxon>Embryophyta</taxon>
        <taxon>Tracheophyta</taxon>
        <taxon>Spermatophyta</taxon>
        <taxon>Magnoliopsida</taxon>
        <taxon>eudicotyledons</taxon>
        <taxon>Gunneridae</taxon>
        <taxon>Pentapetalae</taxon>
        <taxon>asterids</taxon>
        <taxon>campanulids</taxon>
        <taxon>Asterales</taxon>
        <taxon>Asteraceae</taxon>
        <taxon>Asteroideae</taxon>
        <taxon>Anthemideae</taxon>
        <taxon>Anthemidinae</taxon>
        <taxon>Tanacetum</taxon>
    </lineage>
</organism>
<name>A0A699XJT8_TANCI</name>
<dbReference type="AlphaFoldDB" id="A0A699XJT8"/>
<evidence type="ECO:0000256" key="1">
    <source>
        <dbReference type="SAM" id="MobiDB-lite"/>
    </source>
</evidence>
<dbReference type="InterPro" id="IPR025040">
    <property type="entry name" value="DUF3984"/>
</dbReference>
<proteinExistence type="predicted"/>
<sequence>MSGFPSARQSLDMGLDEAIEPDFVEADDEGPDDEEEVARLARERGFGLGGWMDALIGWSLFSVDEDGEVSSDEEEQQP</sequence>
<feature type="non-terminal residue" evidence="2">
    <location>
        <position position="78"/>
    </location>
</feature>
<feature type="region of interest" description="Disordered" evidence="1">
    <location>
        <begin position="1"/>
        <end position="35"/>
    </location>
</feature>
<evidence type="ECO:0000313" key="2">
    <source>
        <dbReference type="EMBL" id="GFD60195.1"/>
    </source>
</evidence>
<accession>A0A699XJT8</accession>
<feature type="compositionally biased region" description="Acidic residues" evidence="1">
    <location>
        <begin position="14"/>
        <end position="35"/>
    </location>
</feature>
<protein>
    <submittedName>
        <fullName evidence="2">Uncharacterized protein</fullName>
    </submittedName>
</protein>
<comment type="caution">
    <text evidence="2">The sequence shown here is derived from an EMBL/GenBank/DDBJ whole genome shotgun (WGS) entry which is preliminary data.</text>
</comment>
<dbReference type="EMBL" id="BKCJ011874711">
    <property type="protein sequence ID" value="GFD60195.1"/>
    <property type="molecule type" value="Genomic_DNA"/>
</dbReference>